<accession>A0A834GJH1</accession>
<feature type="transmembrane region" description="Helical" evidence="6">
    <location>
        <begin position="151"/>
        <end position="169"/>
    </location>
</feature>
<keyword evidence="5 6" id="KW-0472">Membrane</keyword>
<sequence>MSKESQSSPPEGVVVRDADDYNIVRDVVLWRRKKLSISVLLVATAIWVLLDVYEFNFLTLISWAGMVVVTSAFLWGNILRLLNKEPPDLSGLEISEQRAVEMARKFKSGIEEGIRWMLSVAVEGDCFTFAGTIAALWVVSELGSHFDLLTLLYTGIVLGMTMPPIYVKYEDKIKVFGERLRMQFKKYYDMVDEKVLSKIRNKVAGERKAEVKAKKIE</sequence>
<gene>
    <name evidence="8" type="ORF">RHSIM_Rhsim08G0104600</name>
</gene>
<comment type="subcellular location">
    <subcellularLocation>
        <location evidence="1 6">Endoplasmic reticulum membrane</location>
        <topology evidence="1 6">Multi-pass membrane protein</topology>
    </subcellularLocation>
</comment>
<dbReference type="PROSITE" id="PS50845">
    <property type="entry name" value="RETICULON"/>
    <property type="match status" value="1"/>
</dbReference>
<dbReference type="OrthoDB" id="567788at2759"/>
<reference evidence="8" key="1">
    <citation type="submission" date="2019-11" db="EMBL/GenBank/DDBJ databases">
        <authorList>
            <person name="Liu Y."/>
            <person name="Hou J."/>
            <person name="Li T.-Q."/>
            <person name="Guan C.-H."/>
            <person name="Wu X."/>
            <person name="Wu H.-Z."/>
            <person name="Ling F."/>
            <person name="Zhang R."/>
            <person name="Shi X.-G."/>
            <person name="Ren J.-P."/>
            <person name="Chen E.-F."/>
            <person name="Sun J.-M."/>
        </authorList>
    </citation>
    <scope>NUCLEOTIDE SEQUENCE</scope>
    <source>
        <strain evidence="8">Adult_tree_wgs_1</strain>
        <tissue evidence="8">Leaves</tissue>
    </source>
</reference>
<feature type="transmembrane region" description="Helical" evidence="6">
    <location>
        <begin position="114"/>
        <end position="139"/>
    </location>
</feature>
<dbReference type="Pfam" id="PF02453">
    <property type="entry name" value="Reticulon"/>
    <property type="match status" value="1"/>
</dbReference>
<evidence type="ECO:0000256" key="1">
    <source>
        <dbReference type="ARBA" id="ARBA00004477"/>
    </source>
</evidence>
<dbReference type="GO" id="GO:0005789">
    <property type="term" value="C:endoplasmic reticulum membrane"/>
    <property type="evidence" value="ECO:0007669"/>
    <property type="project" value="UniProtKB-SubCell"/>
</dbReference>
<evidence type="ECO:0000256" key="6">
    <source>
        <dbReference type="RuleBase" id="RU363132"/>
    </source>
</evidence>
<keyword evidence="4 6" id="KW-1133">Transmembrane helix</keyword>
<keyword evidence="9" id="KW-1185">Reference proteome</keyword>
<dbReference type="AlphaFoldDB" id="A0A834GJH1"/>
<evidence type="ECO:0000256" key="3">
    <source>
        <dbReference type="ARBA" id="ARBA00022824"/>
    </source>
</evidence>
<organism evidence="8 9">
    <name type="scientific">Rhododendron simsii</name>
    <name type="common">Sims's rhododendron</name>
    <dbReference type="NCBI Taxonomy" id="118357"/>
    <lineage>
        <taxon>Eukaryota</taxon>
        <taxon>Viridiplantae</taxon>
        <taxon>Streptophyta</taxon>
        <taxon>Embryophyta</taxon>
        <taxon>Tracheophyta</taxon>
        <taxon>Spermatophyta</taxon>
        <taxon>Magnoliopsida</taxon>
        <taxon>eudicotyledons</taxon>
        <taxon>Gunneridae</taxon>
        <taxon>Pentapetalae</taxon>
        <taxon>asterids</taxon>
        <taxon>Ericales</taxon>
        <taxon>Ericaceae</taxon>
        <taxon>Ericoideae</taxon>
        <taxon>Rhodoreae</taxon>
        <taxon>Rhododendron</taxon>
    </lineage>
</organism>
<name>A0A834GJH1_RHOSS</name>
<dbReference type="Proteomes" id="UP000626092">
    <property type="component" value="Unassembled WGS sequence"/>
</dbReference>
<evidence type="ECO:0000256" key="2">
    <source>
        <dbReference type="ARBA" id="ARBA00022692"/>
    </source>
</evidence>
<feature type="domain" description="Reticulon" evidence="7">
    <location>
        <begin position="24"/>
        <end position="210"/>
    </location>
</feature>
<protein>
    <recommendedName>
        <fullName evidence="6">Reticulon-like protein</fullName>
    </recommendedName>
</protein>
<dbReference type="InterPro" id="IPR045064">
    <property type="entry name" value="Reticulon-like"/>
</dbReference>
<dbReference type="GO" id="GO:0009617">
    <property type="term" value="P:response to bacterium"/>
    <property type="evidence" value="ECO:0007669"/>
    <property type="project" value="InterPro"/>
</dbReference>
<proteinExistence type="predicted"/>
<dbReference type="PANTHER" id="PTHR10994:SF145">
    <property type="entry name" value="RETICULON-LIKE PROTEIN B13"/>
    <property type="match status" value="1"/>
</dbReference>
<dbReference type="EMBL" id="WJXA01000008">
    <property type="protein sequence ID" value="KAF7136098.1"/>
    <property type="molecule type" value="Genomic_DNA"/>
</dbReference>
<evidence type="ECO:0000256" key="5">
    <source>
        <dbReference type="ARBA" id="ARBA00023136"/>
    </source>
</evidence>
<evidence type="ECO:0000259" key="7">
    <source>
        <dbReference type="PROSITE" id="PS50845"/>
    </source>
</evidence>
<keyword evidence="2 6" id="KW-0812">Transmembrane</keyword>
<evidence type="ECO:0000313" key="8">
    <source>
        <dbReference type="EMBL" id="KAF7136098.1"/>
    </source>
</evidence>
<keyword evidence="3 6" id="KW-0256">Endoplasmic reticulum</keyword>
<comment type="caution">
    <text evidence="8">The sequence shown here is derived from an EMBL/GenBank/DDBJ whole genome shotgun (WGS) entry which is preliminary data.</text>
</comment>
<feature type="transmembrane region" description="Helical" evidence="6">
    <location>
        <begin position="59"/>
        <end position="79"/>
    </location>
</feature>
<evidence type="ECO:0000256" key="4">
    <source>
        <dbReference type="ARBA" id="ARBA00022989"/>
    </source>
</evidence>
<dbReference type="PANTHER" id="PTHR10994">
    <property type="entry name" value="RETICULON"/>
    <property type="match status" value="1"/>
</dbReference>
<dbReference type="InterPro" id="IPR003388">
    <property type="entry name" value="Reticulon"/>
</dbReference>
<feature type="transmembrane region" description="Helical" evidence="6">
    <location>
        <begin position="35"/>
        <end position="53"/>
    </location>
</feature>
<evidence type="ECO:0000313" key="9">
    <source>
        <dbReference type="Proteomes" id="UP000626092"/>
    </source>
</evidence>